<sequence length="481" mass="56182">MIIRLQKVYERWMFNAYSCSSFQLALYRIIFTFTLIFFIGVPQFSTKIIVFPDGFFNPPPLFGLFFNDIPPIIYFKITDVILHIGFYCTFIGLLTKASGIISASICIINFGFIFSTGKIDHSFILWFTLFMMSFSGWGKEFSIDSIVFNTKNIKIQSWPISILSMGLGFAFFTAGLIKLISGWLGTSSSMFRAFFLRNYYVQQKQAYLAKLFENFNFQLFWEIGDWFTVLFEIGFLVVVFQPALFRFFTLLANFFHGLVMLIMNISFHTFLPLYLLFWVPLIPNQVIMRARAIFAKLNQNKLTLIRITIIILCFYLAHIVFMNKMVILTRDILLFSGFTLSLYLLIIKPKTVFLKHEDQVKKNVIKFDGVCNLCNGFVQFVVKRDKKAYFNFSTLQDSDNGKKEYQTIILEKNTETLEKSTAVLEIARNLSGLWPYLYLLLLVPKPLRDYVYSIIAKNRYHWFGKRDTCMVPSPDLKNRFL</sequence>
<feature type="transmembrane region" description="Helical" evidence="1">
    <location>
        <begin position="327"/>
        <end position="346"/>
    </location>
</feature>
<feature type="transmembrane region" description="Helical" evidence="1">
    <location>
        <begin position="158"/>
        <end position="180"/>
    </location>
</feature>
<dbReference type="PANTHER" id="PTHR33639:SF2">
    <property type="entry name" value="DUF393 DOMAIN-CONTAINING PROTEIN"/>
    <property type="match status" value="1"/>
</dbReference>
<dbReference type="InterPro" id="IPR052927">
    <property type="entry name" value="DCC_oxidoreductase"/>
</dbReference>
<proteinExistence type="predicted"/>
<keyword evidence="1" id="KW-0472">Membrane</keyword>
<name>A0A382AX73_9ZZZZ</name>
<feature type="transmembrane region" description="Helical" evidence="1">
    <location>
        <begin position="21"/>
        <end position="41"/>
    </location>
</feature>
<feature type="transmembrane region" description="Helical" evidence="1">
    <location>
        <begin position="303"/>
        <end position="321"/>
    </location>
</feature>
<keyword evidence="1" id="KW-0812">Transmembrane</keyword>
<dbReference type="AlphaFoldDB" id="A0A382AX73"/>
<evidence type="ECO:0008006" key="3">
    <source>
        <dbReference type="Google" id="ProtNLM"/>
    </source>
</evidence>
<dbReference type="Pfam" id="PF04134">
    <property type="entry name" value="DCC1-like"/>
    <property type="match status" value="1"/>
</dbReference>
<gene>
    <name evidence="2" type="ORF">METZ01_LOCUS158775</name>
</gene>
<evidence type="ECO:0000313" key="2">
    <source>
        <dbReference type="EMBL" id="SVB05921.1"/>
    </source>
</evidence>
<reference evidence="2" key="1">
    <citation type="submission" date="2018-05" db="EMBL/GenBank/DDBJ databases">
        <authorList>
            <person name="Lanie J.A."/>
            <person name="Ng W.-L."/>
            <person name="Kazmierczak K.M."/>
            <person name="Andrzejewski T.M."/>
            <person name="Davidsen T.M."/>
            <person name="Wayne K.J."/>
            <person name="Tettelin H."/>
            <person name="Glass J.I."/>
            <person name="Rusch D."/>
            <person name="Podicherti R."/>
            <person name="Tsui H.-C.T."/>
            <person name="Winkler M.E."/>
        </authorList>
    </citation>
    <scope>NUCLEOTIDE SEQUENCE</scope>
</reference>
<dbReference type="EMBL" id="UINC01027152">
    <property type="protein sequence ID" value="SVB05921.1"/>
    <property type="molecule type" value="Genomic_DNA"/>
</dbReference>
<dbReference type="GO" id="GO:0015035">
    <property type="term" value="F:protein-disulfide reductase activity"/>
    <property type="evidence" value="ECO:0007669"/>
    <property type="project" value="InterPro"/>
</dbReference>
<dbReference type="PANTHER" id="PTHR33639">
    <property type="entry name" value="THIOL-DISULFIDE OXIDOREDUCTASE DCC"/>
    <property type="match status" value="1"/>
</dbReference>
<feature type="transmembrane region" description="Helical" evidence="1">
    <location>
        <begin position="254"/>
        <end position="282"/>
    </location>
</feature>
<protein>
    <recommendedName>
        <fullName evidence="3">HTTM domain-containing protein</fullName>
    </recommendedName>
</protein>
<evidence type="ECO:0000256" key="1">
    <source>
        <dbReference type="SAM" id="Phobius"/>
    </source>
</evidence>
<dbReference type="InterPro" id="IPR007263">
    <property type="entry name" value="DCC1-like"/>
</dbReference>
<organism evidence="2">
    <name type="scientific">marine metagenome</name>
    <dbReference type="NCBI Taxonomy" id="408172"/>
    <lineage>
        <taxon>unclassified sequences</taxon>
        <taxon>metagenomes</taxon>
        <taxon>ecological metagenomes</taxon>
    </lineage>
</organism>
<feature type="transmembrane region" description="Helical" evidence="1">
    <location>
        <begin position="226"/>
        <end position="248"/>
    </location>
</feature>
<keyword evidence="1" id="KW-1133">Transmembrane helix</keyword>
<accession>A0A382AX73</accession>